<keyword evidence="4" id="KW-1185">Reference proteome</keyword>
<keyword evidence="2" id="KW-0812">Transmembrane</keyword>
<organism evidence="3 4">
    <name type="scientific">Porites lobata</name>
    <dbReference type="NCBI Taxonomy" id="104759"/>
    <lineage>
        <taxon>Eukaryota</taxon>
        <taxon>Metazoa</taxon>
        <taxon>Cnidaria</taxon>
        <taxon>Anthozoa</taxon>
        <taxon>Hexacorallia</taxon>
        <taxon>Scleractinia</taxon>
        <taxon>Fungiina</taxon>
        <taxon>Poritidae</taxon>
        <taxon>Porites</taxon>
    </lineage>
</organism>
<evidence type="ECO:0000256" key="2">
    <source>
        <dbReference type="SAM" id="Phobius"/>
    </source>
</evidence>
<feature type="compositionally biased region" description="Polar residues" evidence="1">
    <location>
        <begin position="329"/>
        <end position="346"/>
    </location>
</feature>
<feature type="region of interest" description="Disordered" evidence="1">
    <location>
        <begin position="306"/>
        <end position="353"/>
    </location>
</feature>
<evidence type="ECO:0008006" key="5">
    <source>
        <dbReference type="Google" id="ProtNLM"/>
    </source>
</evidence>
<feature type="transmembrane region" description="Helical" evidence="2">
    <location>
        <begin position="264"/>
        <end position="284"/>
    </location>
</feature>
<gene>
    <name evidence="3" type="ORF">PLOB_00024851</name>
</gene>
<name>A0ABN8MSR4_9CNID</name>
<keyword evidence="2" id="KW-0472">Membrane</keyword>
<proteinExistence type="predicted"/>
<sequence>MAKSMAINILFTIPELTPEHAFCTIEYLTPLKYNISGTCFQGPITRDELALLHCPHAEFILKRTLLDKCYHTDDTFVCPQHILKTVNDTRWLGLPWNKNAKLNFVRRHQQAPDCSDLHNLYHLGGRYYLSTQQGLLPVFNTTDGSSRLISLTPLTVYHFPCELTFTTQQTGLGTCRHSITLHLPLFSSNSFRYIPWQNDDDDLLKLHYQSLNFTPPLQFDNQTLQSLDHTFLLLDGQFTSQIATIKQDLSHLHSVRSTTLNDRLTYIALSLTLLNTFVIIVLYCRMKRLPNQPLFSTALFRRKQSPKSSTNAASDTSPVSENDIELEASPSTTNTEPSQENATCSACNKPVSV</sequence>
<dbReference type="Proteomes" id="UP001159405">
    <property type="component" value="Unassembled WGS sequence"/>
</dbReference>
<comment type="caution">
    <text evidence="3">The sequence shown here is derived from an EMBL/GenBank/DDBJ whole genome shotgun (WGS) entry which is preliminary data.</text>
</comment>
<feature type="compositionally biased region" description="Polar residues" evidence="1">
    <location>
        <begin position="306"/>
        <end position="320"/>
    </location>
</feature>
<evidence type="ECO:0000313" key="3">
    <source>
        <dbReference type="EMBL" id="CAH3034945.1"/>
    </source>
</evidence>
<evidence type="ECO:0000256" key="1">
    <source>
        <dbReference type="SAM" id="MobiDB-lite"/>
    </source>
</evidence>
<evidence type="ECO:0000313" key="4">
    <source>
        <dbReference type="Proteomes" id="UP001159405"/>
    </source>
</evidence>
<accession>A0ABN8MSR4</accession>
<keyword evidence="2" id="KW-1133">Transmembrane helix</keyword>
<dbReference type="EMBL" id="CALNXK010000003">
    <property type="protein sequence ID" value="CAH3034945.1"/>
    <property type="molecule type" value="Genomic_DNA"/>
</dbReference>
<protein>
    <recommendedName>
        <fullName evidence="5">Envelope protein</fullName>
    </recommendedName>
</protein>
<reference evidence="3 4" key="1">
    <citation type="submission" date="2022-05" db="EMBL/GenBank/DDBJ databases">
        <authorList>
            <consortium name="Genoscope - CEA"/>
            <person name="William W."/>
        </authorList>
    </citation>
    <scope>NUCLEOTIDE SEQUENCE [LARGE SCALE GENOMIC DNA]</scope>
</reference>